<dbReference type="PANTHER" id="PTHR43343:SF3">
    <property type="entry name" value="PROTEASE DO-LIKE 8, CHLOROPLASTIC"/>
    <property type="match status" value="1"/>
</dbReference>
<dbReference type="PROSITE" id="PS50106">
    <property type="entry name" value="PDZ"/>
    <property type="match status" value="1"/>
</dbReference>
<feature type="compositionally biased region" description="Pro residues" evidence="11">
    <location>
        <begin position="414"/>
        <end position="428"/>
    </location>
</feature>
<dbReference type="AlphaFoldDB" id="A0A2A8CYC6"/>
<organism evidence="14 15">
    <name type="scientific">Longibacter salinarum</name>
    <dbReference type="NCBI Taxonomy" id="1850348"/>
    <lineage>
        <taxon>Bacteria</taxon>
        <taxon>Pseudomonadati</taxon>
        <taxon>Rhodothermota</taxon>
        <taxon>Rhodothermia</taxon>
        <taxon>Rhodothermales</taxon>
        <taxon>Salisaetaceae</taxon>
        <taxon>Longibacter</taxon>
    </lineage>
</organism>
<comment type="similarity">
    <text evidence="2">Belongs to the peptidase S1C family.</text>
</comment>
<evidence type="ECO:0000256" key="4">
    <source>
        <dbReference type="ARBA" id="ARBA00022729"/>
    </source>
</evidence>
<feature type="active site" description="Charge relay system" evidence="9">
    <location>
        <position position="171"/>
    </location>
</feature>
<evidence type="ECO:0000256" key="10">
    <source>
        <dbReference type="PIRSR" id="PIRSR611782-2"/>
    </source>
</evidence>
<keyword evidence="5" id="KW-0677">Repeat</keyword>
<dbReference type="InterPro" id="IPR009003">
    <property type="entry name" value="Peptidase_S1_PA"/>
</dbReference>
<evidence type="ECO:0000256" key="12">
    <source>
        <dbReference type="SAM" id="Phobius"/>
    </source>
</evidence>
<keyword evidence="6" id="KW-0574">Periplasm</keyword>
<feature type="active site" description="Charge relay system" evidence="9">
    <location>
        <position position="249"/>
    </location>
</feature>
<feature type="active site" description="Charge relay system" evidence="9">
    <location>
        <position position="141"/>
    </location>
</feature>
<evidence type="ECO:0000313" key="14">
    <source>
        <dbReference type="EMBL" id="PEN13739.1"/>
    </source>
</evidence>
<dbReference type="InterPro" id="IPR041489">
    <property type="entry name" value="PDZ_6"/>
</dbReference>
<dbReference type="InterPro" id="IPR036034">
    <property type="entry name" value="PDZ_sf"/>
</dbReference>
<comment type="caution">
    <text evidence="14">The sequence shown here is derived from an EMBL/GenBank/DDBJ whole genome shotgun (WGS) entry which is preliminary data.</text>
</comment>
<evidence type="ECO:0000256" key="9">
    <source>
        <dbReference type="PIRSR" id="PIRSR611782-1"/>
    </source>
</evidence>
<feature type="transmembrane region" description="Helical" evidence="12">
    <location>
        <begin position="7"/>
        <end position="30"/>
    </location>
</feature>
<evidence type="ECO:0000256" key="2">
    <source>
        <dbReference type="ARBA" id="ARBA00010541"/>
    </source>
</evidence>
<dbReference type="GO" id="GO:0004252">
    <property type="term" value="F:serine-type endopeptidase activity"/>
    <property type="evidence" value="ECO:0007669"/>
    <property type="project" value="InterPro"/>
</dbReference>
<keyword evidence="3 14" id="KW-0645">Protease</keyword>
<keyword evidence="15" id="KW-1185">Reference proteome</keyword>
<keyword evidence="8" id="KW-0720">Serine protease</keyword>
<evidence type="ECO:0000256" key="1">
    <source>
        <dbReference type="ARBA" id="ARBA00004418"/>
    </source>
</evidence>
<dbReference type="GO" id="GO:0042597">
    <property type="term" value="C:periplasmic space"/>
    <property type="evidence" value="ECO:0007669"/>
    <property type="project" value="UniProtKB-SubCell"/>
</dbReference>
<dbReference type="SMART" id="SM00228">
    <property type="entry name" value="PDZ"/>
    <property type="match status" value="2"/>
</dbReference>
<evidence type="ECO:0000313" key="15">
    <source>
        <dbReference type="Proteomes" id="UP000220102"/>
    </source>
</evidence>
<dbReference type="Proteomes" id="UP000220102">
    <property type="component" value="Unassembled WGS sequence"/>
</dbReference>
<evidence type="ECO:0000256" key="3">
    <source>
        <dbReference type="ARBA" id="ARBA00022670"/>
    </source>
</evidence>
<evidence type="ECO:0000256" key="8">
    <source>
        <dbReference type="ARBA" id="ARBA00022825"/>
    </source>
</evidence>
<evidence type="ECO:0000256" key="7">
    <source>
        <dbReference type="ARBA" id="ARBA00022801"/>
    </source>
</evidence>
<dbReference type="RefSeq" id="WP_098074902.1">
    <property type="nucleotide sequence ID" value="NZ_PDEQ01000003.1"/>
</dbReference>
<evidence type="ECO:0000256" key="11">
    <source>
        <dbReference type="SAM" id="MobiDB-lite"/>
    </source>
</evidence>
<dbReference type="PRINTS" id="PR00834">
    <property type="entry name" value="PROTEASES2C"/>
</dbReference>
<dbReference type="FunFam" id="2.40.10.10:FF:000001">
    <property type="entry name" value="Periplasmic serine protease DegS"/>
    <property type="match status" value="1"/>
</dbReference>
<feature type="domain" description="PDZ" evidence="13">
    <location>
        <begin position="293"/>
        <end position="384"/>
    </location>
</feature>
<evidence type="ECO:0000256" key="5">
    <source>
        <dbReference type="ARBA" id="ARBA00022737"/>
    </source>
</evidence>
<evidence type="ECO:0000256" key="6">
    <source>
        <dbReference type="ARBA" id="ARBA00022764"/>
    </source>
</evidence>
<dbReference type="OrthoDB" id="9758917at2"/>
<name>A0A2A8CYC6_9BACT</name>
<dbReference type="Gene3D" id="2.40.10.120">
    <property type="match status" value="1"/>
</dbReference>
<protein>
    <submittedName>
        <fullName evidence="14">Protease</fullName>
    </submittedName>
</protein>
<dbReference type="SUPFAM" id="SSF50494">
    <property type="entry name" value="Trypsin-like serine proteases"/>
    <property type="match status" value="1"/>
</dbReference>
<feature type="binding site" evidence="10">
    <location>
        <position position="141"/>
    </location>
    <ligand>
        <name>substrate</name>
    </ligand>
</feature>
<dbReference type="Pfam" id="PF13365">
    <property type="entry name" value="Trypsin_2"/>
    <property type="match status" value="1"/>
</dbReference>
<feature type="region of interest" description="Disordered" evidence="11">
    <location>
        <begin position="48"/>
        <end position="67"/>
    </location>
</feature>
<keyword evidence="4" id="KW-0732">Signal</keyword>
<dbReference type="SUPFAM" id="SSF50156">
    <property type="entry name" value="PDZ domain-like"/>
    <property type="match status" value="2"/>
</dbReference>
<keyword evidence="12" id="KW-0472">Membrane</keyword>
<feature type="compositionally biased region" description="Polar residues" evidence="11">
    <location>
        <begin position="50"/>
        <end position="60"/>
    </location>
</feature>
<accession>A0A2A8CYC6</accession>
<gene>
    <name evidence="14" type="ORF">CRI94_06605</name>
</gene>
<dbReference type="InterPro" id="IPR001478">
    <property type="entry name" value="PDZ"/>
</dbReference>
<comment type="subcellular location">
    <subcellularLocation>
        <location evidence="1">Periplasm</location>
    </subcellularLocation>
</comment>
<dbReference type="InterPro" id="IPR011782">
    <property type="entry name" value="Pept_S1C_Do"/>
</dbReference>
<sequence>MHDSRRVHFVLGGIGLILIGLFAGVLLMLMREESPPREQVTRVVDRVELGSSQPPLSPASSDAELASEMPQPSALNRLFRDAAERVTPAVVFIEVATEASEDGYHRYDGEMRDFFRNPAPQQSVGSGVIVSESGYVVTNQHVVRRAKEIEVTLADKRQFGASVIGTDASTDLAVLKLEAETTFPALPLGDSDQVEVGDWVVAVGNPFRLTSTVTAGIVSALGRQVNIIDSDFRIEDFIQTDAAINPGNSGGALVNLQGQLVGINTAIATESGSYEGYGFAVPSNLMNRVVKDLIAYGEVRRGFMGVSIEGITARRAQEIGLDSIRGVFVSAVRSDGAADRAGMQKGDVVLKIQSQAVDAPNELQSAVARQRPGDRIDVTVWRNGSIDEYTVQLLGRDDPAYRDWITELDSQSVDPPPSSPSPDRPLPDVPELEQVSDWAIGVRAVQPGEAHVFGARSGVYVAYVDRDGLAAKAGLPRNTIITHVNDAPVDDPEALRRIVQELRSPAVVRVLRRGGVSAFYEIP</sequence>
<keyword evidence="12" id="KW-0812">Transmembrane</keyword>
<dbReference type="Gene3D" id="2.30.42.10">
    <property type="match status" value="2"/>
</dbReference>
<dbReference type="GO" id="GO:0006508">
    <property type="term" value="P:proteolysis"/>
    <property type="evidence" value="ECO:0007669"/>
    <property type="project" value="UniProtKB-KW"/>
</dbReference>
<dbReference type="InterPro" id="IPR001940">
    <property type="entry name" value="Peptidase_S1C"/>
</dbReference>
<keyword evidence="12" id="KW-1133">Transmembrane helix</keyword>
<feature type="region of interest" description="Disordered" evidence="11">
    <location>
        <begin position="408"/>
        <end position="429"/>
    </location>
</feature>
<feature type="binding site" evidence="10">
    <location>
        <begin position="247"/>
        <end position="249"/>
    </location>
    <ligand>
        <name>substrate</name>
    </ligand>
</feature>
<dbReference type="Pfam" id="PF17820">
    <property type="entry name" value="PDZ_6"/>
    <property type="match status" value="1"/>
</dbReference>
<keyword evidence="7" id="KW-0378">Hydrolase</keyword>
<proteinExistence type="inferred from homology"/>
<dbReference type="InterPro" id="IPR051201">
    <property type="entry name" value="Chloro_Bact_Ser_Proteases"/>
</dbReference>
<dbReference type="PANTHER" id="PTHR43343">
    <property type="entry name" value="PEPTIDASE S12"/>
    <property type="match status" value="1"/>
</dbReference>
<dbReference type="Pfam" id="PF13180">
    <property type="entry name" value="PDZ_2"/>
    <property type="match status" value="1"/>
</dbReference>
<evidence type="ECO:0000259" key="13">
    <source>
        <dbReference type="PROSITE" id="PS50106"/>
    </source>
</evidence>
<feature type="binding site" evidence="10">
    <location>
        <position position="171"/>
    </location>
    <ligand>
        <name>substrate</name>
    </ligand>
</feature>
<dbReference type="NCBIfam" id="TIGR02037">
    <property type="entry name" value="degP_htrA_DO"/>
    <property type="match status" value="1"/>
</dbReference>
<dbReference type="EMBL" id="PDEQ01000003">
    <property type="protein sequence ID" value="PEN13739.1"/>
    <property type="molecule type" value="Genomic_DNA"/>
</dbReference>
<reference evidence="14 15" key="1">
    <citation type="submission" date="2017-10" db="EMBL/GenBank/DDBJ databases">
        <title>Draft genome of Longibacter Salinarum.</title>
        <authorList>
            <person name="Goh K.M."/>
            <person name="Shamsir M.S."/>
            <person name="Lim S.W."/>
        </authorList>
    </citation>
    <scope>NUCLEOTIDE SEQUENCE [LARGE SCALE GENOMIC DNA]</scope>
    <source>
        <strain evidence="14 15">KCTC 52045</strain>
    </source>
</reference>